<dbReference type="OrthoDB" id="9810906at2"/>
<dbReference type="SUPFAM" id="SSF56300">
    <property type="entry name" value="Metallo-dependent phosphatases"/>
    <property type="match status" value="1"/>
</dbReference>
<keyword evidence="4" id="KW-1185">Reference proteome</keyword>
<evidence type="ECO:0000313" key="3">
    <source>
        <dbReference type="EMBL" id="EOH92032.1"/>
    </source>
</evidence>
<dbReference type="PANTHER" id="PTHR33393">
    <property type="entry name" value="POLYGLUTAMINE SYNTHESIS ACCESSORY PROTEIN RV0574C-RELATED"/>
    <property type="match status" value="1"/>
</dbReference>
<dbReference type="STRING" id="160454.RV10_GL004888"/>
<evidence type="ECO:0000313" key="4">
    <source>
        <dbReference type="Proteomes" id="UP000013782"/>
    </source>
</evidence>
<dbReference type="EMBL" id="AJAQ01000032">
    <property type="protein sequence ID" value="EOH92032.1"/>
    <property type="molecule type" value="Genomic_DNA"/>
</dbReference>
<reference evidence="3 4" key="1">
    <citation type="submission" date="2013-02" db="EMBL/GenBank/DDBJ databases">
        <title>The Genome Sequence of Enterococcus pallens BAA-351.</title>
        <authorList>
            <consortium name="The Broad Institute Genome Sequencing Platform"/>
            <consortium name="The Broad Institute Genome Sequencing Center for Infectious Disease"/>
            <person name="Earl A.M."/>
            <person name="Gilmore M.S."/>
            <person name="Lebreton F."/>
            <person name="Walker B."/>
            <person name="Young S.K."/>
            <person name="Zeng Q."/>
            <person name="Gargeya S."/>
            <person name="Fitzgerald M."/>
            <person name="Haas B."/>
            <person name="Abouelleil A."/>
            <person name="Alvarado L."/>
            <person name="Arachchi H.M."/>
            <person name="Berlin A.M."/>
            <person name="Chapman S.B."/>
            <person name="Dewar J."/>
            <person name="Goldberg J."/>
            <person name="Griggs A."/>
            <person name="Gujja S."/>
            <person name="Hansen M."/>
            <person name="Howarth C."/>
            <person name="Imamovic A."/>
            <person name="Larimer J."/>
            <person name="McCowan C."/>
            <person name="Murphy C."/>
            <person name="Neiman D."/>
            <person name="Pearson M."/>
            <person name="Priest M."/>
            <person name="Roberts A."/>
            <person name="Saif S."/>
            <person name="Shea T."/>
            <person name="Sisk P."/>
            <person name="Sykes S."/>
            <person name="Wortman J."/>
            <person name="Nusbaum C."/>
            <person name="Birren B."/>
        </authorList>
    </citation>
    <scope>NUCLEOTIDE SEQUENCE [LARGE SCALE GENOMIC DNA]</scope>
    <source>
        <strain evidence="3 4">ATCC BAA-351</strain>
    </source>
</reference>
<feature type="domain" description="Capsule synthesis protein CapA" evidence="2">
    <location>
        <begin position="247"/>
        <end position="503"/>
    </location>
</feature>
<dbReference type="PANTHER" id="PTHR33393:SF13">
    <property type="entry name" value="PGA BIOSYNTHESIS PROTEIN CAPA"/>
    <property type="match status" value="1"/>
</dbReference>
<evidence type="ECO:0000256" key="1">
    <source>
        <dbReference type="ARBA" id="ARBA00005662"/>
    </source>
</evidence>
<gene>
    <name evidence="3" type="ORF">UAU_02948</name>
</gene>
<evidence type="ECO:0000259" key="2">
    <source>
        <dbReference type="SMART" id="SM00854"/>
    </source>
</evidence>
<protein>
    <recommendedName>
        <fullName evidence="2">Capsule synthesis protein CapA domain-containing protein</fullName>
    </recommendedName>
</protein>
<comment type="similarity">
    <text evidence="1">Belongs to the CapA family.</text>
</comment>
<accession>R2Q6B1</accession>
<dbReference type="RefSeq" id="WP_010757930.1">
    <property type="nucleotide sequence ID" value="NZ_ASWD01000001.1"/>
</dbReference>
<dbReference type="SMART" id="SM00854">
    <property type="entry name" value="PGA_cap"/>
    <property type="match status" value="1"/>
</dbReference>
<name>R2Q6B1_9ENTE</name>
<dbReference type="Gene3D" id="3.40.710.10">
    <property type="entry name" value="DD-peptidase/beta-lactamase superfamily"/>
    <property type="match status" value="1"/>
</dbReference>
<dbReference type="InterPro" id="IPR019079">
    <property type="entry name" value="Capsule_synth_CapA"/>
</dbReference>
<dbReference type="PATRIC" id="fig|1158607.3.peg.2930"/>
<dbReference type="InterPro" id="IPR029052">
    <property type="entry name" value="Metallo-depent_PP-like"/>
</dbReference>
<dbReference type="HOGENOM" id="CLU_034271_0_0_9"/>
<proteinExistence type="inferred from homology"/>
<dbReference type="Pfam" id="PF09587">
    <property type="entry name" value="PGA_cap"/>
    <property type="match status" value="1"/>
</dbReference>
<dbReference type="CDD" id="cd07381">
    <property type="entry name" value="MPP_CapA"/>
    <property type="match status" value="1"/>
</dbReference>
<dbReference type="Proteomes" id="UP000013782">
    <property type="component" value="Unassembled WGS sequence"/>
</dbReference>
<dbReference type="InterPro" id="IPR012338">
    <property type="entry name" value="Beta-lactam/transpept-like"/>
</dbReference>
<dbReference type="AlphaFoldDB" id="R2Q6B1"/>
<dbReference type="eggNOG" id="COG2843">
    <property type="taxonomic scope" value="Bacteria"/>
</dbReference>
<dbReference type="InterPro" id="IPR052169">
    <property type="entry name" value="CW_Biosynth-Accessory"/>
</dbReference>
<dbReference type="Gene3D" id="3.60.21.10">
    <property type="match status" value="1"/>
</dbReference>
<sequence>MNYSIDTLNNIQLEGHAQPFGDEGVGNLLILLVIFQQLEKGNLLVDDAVVVSEAIAGEKKNLNCLGFEQGEEWLLSDLIQLQVLTGAPDCALLLAKLFREQVKKSAQKAMDAFVLENKLTENCCKNVSGRRKKSAPQSYTINDIKRIGQAFSTLPSEYHHYFTVTEKSFKGELLKGASTFFQEKRADFGLFWNKKNGFLIDGNQLLIVLDAENEFELNEQFYCLLNDQEETKHKANQGKVFSKSNVSVAIVGDTYMGEWYAAHRKRLGRWDPIIDEGYDYSFREVESMINNADFTIANLEAVLVNDPSDSPLKRIKKFVLGGDKEETTAVLKRQGIDLVTLATNHIGDFGQAGVQQTVQSLKEKKIAYIGSGETVEEASQPFRLKTRSQEVFIFNAYWYKRYQYRSTNTYAIGENLGAACISTHFCEKIKAFKAEHPNAKIVVITHWGVDFRPILNYQRANAKRLADAGADLILGHGPHALQAVGKIDETDIFYSLGNFVFNSDGEYKAHPKALPYGGIVTLNFKGKSLYAAMKFIETNNLKTQWIPKEVTSEAFQEIVQAFEKEKFQENGWEVNESEKEITKKLW</sequence>
<comment type="caution">
    <text evidence="3">The sequence shown here is derived from an EMBL/GenBank/DDBJ whole genome shotgun (WGS) entry which is preliminary data.</text>
</comment>
<organism evidence="3 4">
    <name type="scientific">Enterococcus pallens ATCC BAA-351</name>
    <dbReference type="NCBI Taxonomy" id="1158607"/>
    <lineage>
        <taxon>Bacteria</taxon>
        <taxon>Bacillati</taxon>
        <taxon>Bacillota</taxon>
        <taxon>Bacilli</taxon>
        <taxon>Lactobacillales</taxon>
        <taxon>Enterococcaceae</taxon>
        <taxon>Enterococcus</taxon>
    </lineage>
</organism>